<protein>
    <submittedName>
        <fullName evidence="2">Uncharacterized protein</fullName>
    </submittedName>
</protein>
<comment type="caution">
    <text evidence="2">The sequence shown here is derived from an EMBL/GenBank/DDBJ whole genome shotgun (WGS) entry which is preliminary data.</text>
</comment>
<evidence type="ECO:0000313" key="2">
    <source>
        <dbReference type="EMBL" id="KAF2904063.1"/>
    </source>
</evidence>
<gene>
    <name evidence="2" type="ORF">ILUMI_02113</name>
</gene>
<dbReference type="Proteomes" id="UP000801492">
    <property type="component" value="Unassembled WGS sequence"/>
</dbReference>
<dbReference type="PANTHER" id="PTHR10773:SF19">
    <property type="match status" value="1"/>
</dbReference>
<dbReference type="EMBL" id="VTPC01000871">
    <property type="protein sequence ID" value="KAF2904063.1"/>
    <property type="molecule type" value="Genomic_DNA"/>
</dbReference>
<dbReference type="PANTHER" id="PTHR10773">
    <property type="entry name" value="DNA-DIRECTED RNA POLYMERASES I, II, AND III SUBUNIT RPABC2"/>
    <property type="match status" value="1"/>
</dbReference>
<dbReference type="AlphaFoldDB" id="A0A8K0GNI0"/>
<organism evidence="2 3">
    <name type="scientific">Ignelater luminosus</name>
    <name type="common">Cucubano</name>
    <name type="synonym">Pyrophorus luminosus</name>
    <dbReference type="NCBI Taxonomy" id="2038154"/>
    <lineage>
        <taxon>Eukaryota</taxon>
        <taxon>Metazoa</taxon>
        <taxon>Ecdysozoa</taxon>
        <taxon>Arthropoda</taxon>
        <taxon>Hexapoda</taxon>
        <taxon>Insecta</taxon>
        <taxon>Pterygota</taxon>
        <taxon>Neoptera</taxon>
        <taxon>Endopterygota</taxon>
        <taxon>Coleoptera</taxon>
        <taxon>Polyphaga</taxon>
        <taxon>Elateriformia</taxon>
        <taxon>Elateroidea</taxon>
        <taxon>Elateridae</taxon>
        <taxon>Agrypninae</taxon>
        <taxon>Pyrophorini</taxon>
        <taxon>Ignelater</taxon>
    </lineage>
</organism>
<accession>A0A8K0GNI0</accession>
<reference evidence="2" key="1">
    <citation type="submission" date="2019-08" db="EMBL/GenBank/DDBJ databases">
        <title>The genome of the North American firefly Photinus pyralis.</title>
        <authorList>
            <consortium name="Photinus pyralis genome working group"/>
            <person name="Fallon T.R."/>
            <person name="Sander Lower S.E."/>
            <person name="Weng J.-K."/>
        </authorList>
    </citation>
    <scope>NUCLEOTIDE SEQUENCE</scope>
    <source>
        <strain evidence="2">TRF0915ILg1</strain>
        <tissue evidence="2">Whole body</tissue>
    </source>
</reference>
<keyword evidence="3" id="KW-1185">Reference proteome</keyword>
<sequence length="210" mass="24736">MSSYDEQNLYLGELICVKPVARRRPRKDQDDADLHKNSYKYKVRIFRENEVVEVPICYKAFLSFHGVTGRRIQSIQSSLQLTGQIQKDGRGKHSNRPNKVSEETTTKVHSHIRSLRCRKIHYSLHDSKKLHLPEELNITKLHKMYLELNPNYPVSYETYRQIFNTKYNISSAYPHTDTYSSCDEFKASLNSLNQEVMKPRNKTLWTKLNN</sequence>
<evidence type="ECO:0000313" key="3">
    <source>
        <dbReference type="Proteomes" id="UP000801492"/>
    </source>
</evidence>
<dbReference type="OrthoDB" id="10065911at2759"/>
<name>A0A8K0GNI0_IGNLU</name>
<feature type="region of interest" description="Disordered" evidence="1">
    <location>
        <begin position="83"/>
        <end position="107"/>
    </location>
</feature>
<proteinExistence type="predicted"/>
<evidence type="ECO:0000256" key="1">
    <source>
        <dbReference type="SAM" id="MobiDB-lite"/>
    </source>
</evidence>